<keyword evidence="1" id="KW-0812">Transmembrane</keyword>
<protein>
    <submittedName>
        <fullName evidence="2">Uncharacterized protein</fullName>
    </submittedName>
</protein>
<feature type="transmembrane region" description="Helical" evidence="1">
    <location>
        <begin position="6"/>
        <end position="24"/>
    </location>
</feature>
<evidence type="ECO:0000313" key="3">
    <source>
        <dbReference type="Proteomes" id="UP000831859"/>
    </source>
</evidence>
<dbReference type="RefSeq" id="WP_249510794.1">
    <property type="nucleotide sequence ID" value="NZ_CP093362.1"/>
</dbReference>
<sequence length="118" mass="13648">MKILLTILLGLFLCITIFYFIFLIKKQEFNYIFDIVTGFLLTVMFFIVGFSIAAAFDVNGFLHPFILSFISITIANIIIWIRERLFLRHFAWMLVGLICAAGFIYMFVLGIYPIISKG</sequence>
<dbReference type="Proteomes" id="UP000831859">
    <property type="component" value="Chromosome"/>
</dbReference>
<name>A0ABY4PH72_9LACO</name>
<accession>A0ABY4PH72</accession>
<feature type="transmembrane region" description="Helical" evidence="1">
    <location>
        <begin position="90"/>
        <end position="115"/>
    </location>
</feature>
<keyword evidence="1" id="KW-0472">Membrane</keyword>
<organism evidence="2 3">
    <name type="scientific">Apilactobacillus apisilvae</name>
    <dbReference type="NCBI Taxonomy" id="2923364"/>
    <lineage>
        <taxon>Bacteria</taxon>
        <taxon>Bacillati</taxon>
        <taxon>Bacillota</taxon>
        <taxon>Bacilli</taxon>
        <taxon>Lactobacillales</taxon>
        <taxon>Lactobacillaceae</taxon>
        <taxon>Apilactobacillus</taxon>
    </lineage>
</organism>
<evidence type="ECO:0000313" key="2">
    <source>
        <dbReference type="EMBL" id="UQS84811.1"/>
    </source>
</evidence>
<keyword evidence="3" id="KW-1185">Reference proteome</keyword>
<gene>
    <name evidence="2" type="ORF">MOO46_06080</name>
</gene>
<feature type="transmembrane region" description="Helical" evidence="1">
    <location>
        <begin position="31"/>
        <end position="55"/>
    </location>
</feature>
<evidence type="ECO:0000256" key="1">
    <source>
        <dbReference type="SAM" id="Phobius"/>
    </source>
</evidence>
<keyword evidence="1" id="KW-1133">Transmembrane helix</keyword>
<dbReference type="EMBL" id="CP093362">
    <property type="protein sequence ID" value="UQS84811.1"/>
    <property type="molecule type" value="Genomic_DNA"/>
</dbReference>
<reference evidence="2 3" key="1">
    <citation type="journal article" date="2022" name="Int. J. Syst. Evol. Microbiol.">
        <title>Apilactobacillus apisilvae sp. nov., Nicolia spurrieriana gen. nov. sp. nov., Bombilactobacillus folatiphilus sp. nov. and Bombilactobacillus thymidiniphilus sp. nov., four new lactic acid bacterial isolates from stingless bees Tetragonula carbonaria and Austroplebeia australis.</title>
        <authorList>
            <person name="Oliphant S.A."/>
            <person name="Watson-Haigh N.S."/>
            <person name="Sumby K.M."/>
            <person name="Gardner J."/>
            <person name="Groom S."/>
            <person name="Jiranek V."/>
        </authorList>
    </citation>
    <scope>NUCLEOTIDE SEQUENCE [LARGE SCALE GENOMIC DNA]</scope>
    <source>
        <strain evidence="2 3">SG5_A10</strain>
    </source>
</reference>
<feature type="transmembrane region" description="Helical" evidence="1">
    <location>
        <begin position="61"/>
        <end position="81"/>
    </location>
</feature>
<proteinExistence type="predicted"/>